<feature type="chain" id="PRO_5044790561" description="alpha-glucosidase" evidence="7">
    <location>
        <begin position="21"/>
        <end position="579"/>
    </location>
</feature>
<keyword evidence="5" id="KW-0378">Hydrolase</keyword>
<evidence type="ECO:0000256" key="6">
    <source>
        <dbReference type="SAM" id="MobiDB-lite"/>
    </source>
</evidence>
<feature type="domain" description="Glycosyl hydrolase family 13 catalytic" evidence="8">
    <location>
        <begin position="40"/>
        <end position="430"/>
    </location>
</feature>
<sequence length="579" mass="65880">MKSVAISLLFLASFGRQVLSCQVQPPKQDLDWWKTSVLYQIYPRSFKDSDGNGIGDLKGITSKLQHIKDIGADALWLSPIFTSPQKDMGYDISNFTDIDRTFGTLADFDQLMATAKRLKLKVLLDFVPNHSSDEHEWFQKSVKGIKPYDDYYIWKNGINVNGVMHPPNNWLSVFGGSAWTWNEQRRQFYYHAFLAEQPDLNYHNANLKKEMENVISFWMQRGVDGFRVDAVNHMFEDTLLRNEPPSSNAASLPSDDYESLSHVYTRDLDGTYDVVDSWQKLMDNYVKTHRTDGKFMILEVYSTVERAMKYYTVGANPFNFMFIASLNNGSKAVDFKNTIDNWLKEIPTGKVANWVVGNHDNHRASTRYGEYGRSDQTTMLCAVLPGITVVYNGDEIGMRDRPFTYQETVDPSGCNAGPNRYQIKSRDPERTPFQWDGTTSAGFSSNPNTWLPVHPNYKQLNLQLQTAPLLVSHYNVFKNLTALKKQPVLQKGTVELLLVTDQVLAVVRRLQGQQSVVLLINFNNDRDFILDLTESIKPVSNELKVYTASVESQIIPGTIFKANNLHIPKAASLILLSSN</sequence>
<evidence type="ECO:0000313" key="10">
    <source>
        <dbReference type="Proteomes" id="UP001627154"/>
    </source>
</evidence>
<name>A0ABD2W2D0_9HYME</name>
<dbReference type="FunFam" id="3.90.400.10:FF:000001">
    <property type="entry name" value="Maltase A3, isoform A"/>
    <property type="match status" value="1"/>
</dbReference>
<accession>A0ABD2W2D0</accession>
<organism evidence="9 10">
    <name type="scientific">Trichogramma kaykai</name>
    <dbReference type="NCBI Taxonomy" id="54128"/>
    <lineage>
        <taxon>Eukaryota</taxon>
        <taxon>Metazoa</taxon>
        <taxon>Ecdysozoa</taxon>
        <taxon>Arthropoda</taxon>
        <taxon>Hexapoda</taxon>
        <taxon>Insecta</taxon>
        <taxon>Pterygota</taxon>
        <taxon>Neoptera</taxon>
        <taxon>Endopterygota</taxon>
        <taxon>Hymenoptera</taxon>
        <taxon>Apocrita</taxon>
        <taxon>Proctotrupomorpha</taxon>
        <taxon>Chalcidoidea</taxon>
        <taxon>Trichogrammatidae</taxon>
        <taxon>Trichogramma</taxon>
    </lineage>
</organism>
<comment type="similarity">
    <text evidence="2">Belongs to the glycosyl hydrolase 13 family.</text>
</comment>
<keyword evidence="5" id="KW-0326">Glycosidase</keyword>
<keyword evidence="4" id="KW-0325">Glycoprotein</keyword>
<dbReference type="Gene3D" id="3.20.20.80">
    <property type="entry name" value="Glycosidases"/>
    <property type="match status" value="1"/>
</dbReference>
<protein>
    <recommendedName>
        <fullName evidence="3">alpha-glucosidase</fullName>
        <ecNumber evidence="3">3.2.1.20</ecNumber>
    </recommendedName>
</protein>
<dbReference type="GO" id="GO:0004558">
    <property type="term" value="F:alpha-1,4-glucosidase activity"/>
    <property type="evidence" value="ECO:0007669"/>
    <property type="project" value="UniProtKB-EC"/>
</dbReference>
<dbReference type="Proteomes" id="UP001627154">
    <property type="component" value="Unassembled WGS sequence"/>
</dbReference>
<evidence type="ECO:0000256" key="1">
    <source>
        <dbReference type="ARBA" id="ARBA00001657"/>
    </source>
</evidence>
<dbReference type="EMBL" id="JBJJXI010000145">
    <property type="protein sequence ID" value="KAL3386667.1"/>
    <property type="molecule type" value="Genomic_DNA"/>
</dbReference>
<dbReference type="CDD" id="cd11328">
    <property type="entry name" value="AmyAc_maltase"/>
    <property type="match status" value="1"/>
</dbReference>
<evidence type="ECO:0000256" key="4">
    <source>
        <dbReference type="ARBA" id="ARBA00023180"/>
    </source>
</evidence>
<dbReference type="InterPro" id="IPR045857">
    <property type="entry name" value="O16G_dom_2"/>
</dbReference>
<evidence type="ECO:0000259" key="8">
    <source>
        <dbReference type="SMART" id="SM00642"/>
    </source>
</evidence>
<comment type="caution">
    <text evidence="9">The sequence shown here is derived from an EMBL/GenBank/DDBJ whole genome shotgun (WGS) entry which is preliminary data.</text>
</comment>
<dbReference type="Pfam" id="PF00128">
    <property type="entry name" value="Alpha-amylase"/>
    <property type="match status" value="1"/>
</dbReference>
<evidence type="ECO:0000256" key="5">
    <source>
        <dbReference type="ARBA" id="ARBA00023295"/>
    </source>
</evidence>
<dbReference type="PANTHER" id="PTHR10357">
    <property type="entry name" value="ALPHA-AMYLASE FAMILY MEMBER"/>
    <property type="match status" value="1"/>
</dbReference>
<evidence type="ECO:0000256" key="7">
    <source>
        <dbReference type="SAM" id="SignalP"/>
    </source>
</evidence>
<dbReference type="SUPFAM" id="SSF51445">
    <property type="entry name" value="(Trans)glycosidases"/>
    <property type="match status" value="1"/>
</dbReference>
<keyword evidence="7" id="KW-0732">Signal</keyword>
<proteinExistence type="inferred from homology"/>
<evidence type="ECO:0000313" key="9">
    <source>
        <dbReference type="EMBL" id="KAL3386667.1"/>
    </source>
</evidence>
<feature type="region of interest" description="Disordered" evidence="6">
    <location>
        <begin position="408"/>
        <end position="429"/>
    </location>
</feature>
<evidence type="ECO:0000256" key="3">
    <source>
        <dbReference type="ARBA" id="ARBA00012741"/>
    </source>
</evidence>
<feature type="signal peptide" evidence="7">
    <location>
        <begin position="1"/>
        <end position="20"/>
    </location>
</feature>
<dbReference type="Gene3D" id="3.90.400.10">
    <property type="entry name" value="Oligo-1,6-glucosidase, Domain 2"/>
    <property type="match status" value="1"/>
</dbReference>
<dbReference type="SMART" id="SM00642">
    <property type="entry name" value="Aamy"/>
    <property type="match status" value="1"/>
</dbReference>
<dbReference type="PANTHER" id="PTHR10357:SF179">
    <property type="entry name" value="NEUTRAL AND BASIC AMINO ACID TRANSPORT PROTEIN RBAT"/>
    <property type="match status" value="1"/>
</dbReference>
<dbReference type="EC" id="3.2.1.20" evidence="3"/>
<comment type="catalytic activity">
    <reaction evidence="1">
        <text>Hydrolysis of terminal, non-reducing (1-&gt;4)-linked alpha-D-glucose residues with release of alpha-D-glucose.</text>
        <dbReference type="EC" id="3.2.1.20"/>
    </reaction>
</comment>
<dbReference type="InterPro" id="IPR006047">
    <property type="entry name" value="GH13_cat_dom"/>
</dbReference>
<evidence type="ECO:0000256" key="2">
    <source>
        <dbReference type="ARBA" id="ARBA00008061"/>
    </source>
</evidence>
<keyword evidence="10" id="KW-1185">Reference proteome</keyword>
<dbReference type="InterPro" id="IPR017853">
    <property type="entry name" value="GH"/>
</dbReference>
<gene>
    <name evidence="9" type="ORF">TKK_017863</name>
</gene>
<reference evidence="9 10" key="1">
    <citation type="journal article" date="2024" name="bioRxiv">
        <title>A reference genome for Trichogramma kaykai: A tiny desert-dwelling parasitoid wasp with competing sex-ratio distorters.</title>
        <authorList>
            <person name="Culotta J."/>
            <person name="Lindsey A.R."/>
        </authorList>
    </citation>
    <scope>NUCLEOTIDE SEQUENCE [LARGE SCALE GENOMIC DNA]</scope>
    <source>
        <strain evidence="9 10">KSX58</strain>
    </source>
</reference>
<dbReference type="AlphaFoldDB" id="A0ABD2W2D0"/>